<dbReference type="Proteomes" id="UP000887013">
    <property type="component" value="Unassembled WGS sequence"/>
</dbReference>
<reference evidence="1" key="1">
    <citation type="submission" date="2020-08" db="EMBL/GenBank/DDBJ databases">
        <title>Multicomponent nature underlies the extraordinary mechanical properties of spider dragline silk.</title>
        <authorList>
            <person name="Kono N."/>
            <person name="Nakamura H."/>
            <person name="Mori M."/>
            <person name="Yoshida Y."/>
            <person name="Ohtoshi R."/>
            <person name="Malay A.D."/>
            <person name="Moran D.A.P."/>
            <person name="Tomita M."/>
            <person name="Numata K."/>
            <person name="Arakawa K."/>
        </authorList>
    </citation>
    <scope>NUCLEOTIDE SEQUENCE</scope>
</reference>
<evidence type="ECO:0000313" key="2">
    <source>
        <dbReference type="Proteomes" id="UP000887013"/>
    </source>
</evidence>
<name>A0A8X6THJ0_NEPPI</name>
<dbReference type="AlphaFoldDB" id="A0A8X6THJ0"/>
<evidence type="ECO:0000313" key="1">
    <source>
        <dbReference type="EMBL" id="GFT11359.1"/>
    </source>
</evidence>
<gene>
    <name evidence="1" type="ORF">NPIL_683411</name>
</gene>
<accession>A0A8X6THJ0</accession>
<sequence length="124" mass="14303">MLYILQKPIAIINKQSTWASVMHICVHTPEPSTRDEIPKQYSTLSTPTVSVGDRRHALGRKLKRRRERLDQRWKKSLWNCQQEICIIIAFPRIVRLLASCLLLFPPPPFLMDLSIKSQLLAAGN</sequence>
<organism evidence="1 2">
    <name type="scientific">Nephila pilipes</name>
    <name type="common">Giant wood spider</name>
    <name type="synonym">Nephila maculata</name>
    <dbReference type="NCBI Taxonomy" id="299642"/>
    <lineage>
        <taxon>Eukaryota</taxon>
        <taxon>Metazoa</taxon>
        <taxon>Ecdysozoa</taxon>
        <taxon>Arthropoda</taxon>
        <taxon>Chelicerata</taxon>
        <taxon>Arachnida</taxon>
        <taxon>Araneae</taxon>
        <taxon>Araneomorphae</taxon>
        <taxon>Entelegynae</taxon>
        <taxon>Araneoidea</taxon>
        <taxon>Nephilidae</taxon>
        <taxon>Nephila</taxon>
    </lineage>
</organism>
<keyword evidence="2" id="KW-1185">Reference proteome</keyword>
<dbReference type="EMBL" id="BMAW01103862">
    <property type="protein sequence ID" value="GFT11359.1"/>
    <property type="molecule type" value="Genomic_DNA"/>
</dbReference>
<comment type="caution">
    <text evidence="1">The sequence shown here is derived from an EMBL/GenBank/DDBJ whole genome shotgun (WGS) entry which is preliminary data.</text>
</comment>
<dbReference type="OrthoDB" id="10495045at2759"/>
<proteinExistence type="predicted"/>
<protein>
    <submittedName>
        <fullName evidence="1">Uncharacterized protein</fullName>
    </submittedName>
</protein>